<keyword evidence="7" id="KW-1133">Transmembrane helix</keyword>
<keyword evidence="10" id="KW-1185">Reference proteome</keyword>
<evidence type="ECO:0000259" key="8">
    <source>
        <dbReference type="PROSITE" id="PS50111"/>
    </source>
</evidence>
<dbReference type="SMART" id="SM00283">
    <property type="entry name" value="MA"/>
    <property type="match status" value="1"/>
</dbReference>
<accession>A0A7W2EM20</accession>
<evidence type="ECO:0000256" key="7">
    <source>
        <dbReference type="SAM" id="Phobius"/>
    </source>
</evidence>
<dbReference type="GO" id="GO:0005886">
    <property type="term" value="C:plasma membrane"/>
    <property type="evidence" value="ECO:0007669"/>
    <property type="project" value="TreeGrafter"/>
</dbReference>
<protein>
    <submittedName>
        <fullName evidence="9">MCP four helix bundle domain-containing protein</fullName>
    </submittedName>
</protein>
<dbReference type="CDD" id="cd11386">
    <property type="entry name" value="MCP_signal"/>
    <property type="match status" value="1"/>
</dbReference>
<sequence>MSMDFRNGSVATRLAAGFGLIIMVGMAVAGYGHAQLGNVGTEMHLLVNDRMVKYDQLNEVQDNVNLVARAVRNVVLLSDRNAMQEEVSRINGARDAIGATLHKLGGDSAPDQGKLLLQRVVDARVPYLKTLDKAIALGLDNRNDEARDTLLNEVRPLQSTFFKALDEMMNYQRESMRLSAADTQSTVSRAGTAMLLATVLGAILGALAAYRITRALTRELGGEPAYAANVAREIAAGNLAVEVHRRPGDQHSLLAAMAAMRDSLAKLVSSVRHSSDSVATASAEIAQGNMDLSGRTEAQASALEETAASMEQLSSTVAQNADSARQASELAVNASTVAREGGEVVGQVIQTMKDIDDASHKISDIIAVIDGIAFQTNILALNAAVEAARAGEQGRGFAVVATEVRALAGRSAEAAREIKALIGDSVARVEHGAVLVDKAGRTMDAVVEAIAHVTGIVAEISAASREQATGVSQVTEAVTQMDEATQQNAALVEQMAAAAASMRSEAQELVQAVATFQLEHGLAGDARANATTHAPAGPIGRDARATRHDVIPLSSAKPRAQQQAAAGSDSATPASRAKSGTDEWEPF</sequence>
<dbReference type="AlphaFoldDB" id="A0A7W2EM20"/>
<feature type="coiled-coil region" evidence="5">
    <location>
        <begin position="474"/>
        <end position="501"/>
    </location>
</feature>
<evidence type="ECO:0000256" key="4">
    <source>
        <dbReference type="PROSITE-ProRule" id="PRU00284"/>
    </source>
</evidence>
<evidence type="ECO:0000256" key="3">
    <source>
        <dbReference type="ARBA" id="ARBA00029447"/>
    </source>
</evidence>
<keyword evidence="2" id="KW-0488">Methylation</keyword>
<comment type="similarity">
    <text evidence="3">Belongs to the methyl-accepting chemotaxis (MCP) protein family.</text>
</comment>
<dbReference type="Pfam" id="PF00015">
    <property type="entry name" value="MCPsignal"/>
    <property type="match status" value="1"/>
</dbReference>
<dbReference type="PANTHER" id="PTHR43531:SF14">
    <property type="entry name" value="METHYL-ACCEPTING CHEMOTAXIS PROTEIN I-RELATED"/>
    <property type="match status" value="1"/>
</dbReference>
<evidence type="ECO:0000256" key="5">
    <source>
        <dbReference type="SAM" id="Coils"/>
    </source>
</evidence>
<dbReference type="InterPro" id="IPR051310">
    <property type="entry name" value="MCP_chemotaxis"/>
</dbReference>
<dbReference type="Pfam" id="PF12729">
    <property type="entry name" value="4HB_MCP_1"/>
    <property type="match status" value="1"/>
</dbReference>
<name>A0A7W2EM20_9BURK</name>
<dbReference type="GO" id="GO:0004888">
    <property type="term" value="F:transmembrane signaling receptor activity"/>
    <property type="evidence" value="ECO:0007669"/>
    <property type="project" value="InterPro"/>
</dbReference>
<dbReference type="GO" id="GO:0007165">
    <property type="term" value="P:signal transduction"/>
    <property type="evidence" value="ECO:0007669"/>
    <property type="project" value="UniProtKB-KW"/>
</dbReference>
<feature type="region of interest" description="Disordered" evidence="6">
    <location>
        <begin position="552"/>
        <end position="587"/>
    </location>
</feature>
<dbReference type="CDD" id="cd19411">
    <property type="entry name" value="MCP2201-like_sensor"/>
    <property type="match status" value="1"/>
</dbReference>
<evidence type="ECO:0000256" key="1">
    <source>
        <dbReference type="ARBA" id="ARBA00004370"/>
    </source>
</evidence>
<evidence type="ECO:0000256" key="2">
    <source>
        <dbReference type="ARBA" id="ARBA00022481"/>
    </source>
</evidence>
<feature type="transmembrane region" description="Helical" evidence="7">
    <location>
        <begin position="190"/>
        <end position="210"/>
    </location>
</feature>
<dbReference type="GO" id="GO:0006935">
    <property type="term" value="P:chemotaxis"/>
    <property type="evidence" value="ECO:0007669"/>
    <property type="project" value="InterPro"/>
</dbReference>
<dbReference type="Proteomes" id="UP000566711">
    <property type="component" value="Unassembled WGS sequence"/>
</dbReference>
<reference evidence="9 10" key="1">
    <citation type="submission" date="2020-07" db="EMBL/GenBank/DDBJ databases">
        <title>Novel species isolated from subtropical streams in China.</title>
        <authorList>
            <person name="Lu H."/>
        </authorList>
    </citation>
    <scope>NUCLEOTIDE SEQUENCE [LARGE SCALE GENOMIC DNA]</scope>
    <source>
        <strain evidence="9 10">FT3S</strain>
    </source>
</reference>
<dbReference type="InterPro" id="IPR004090">
    <property type="entry name" value="Chemotax_Me-accpt_rcpt"/>
</dbReference>
<feature type="domain" description="Methyl-accepting transducer" evidence="8">
    <location>
        <begin position="274"/>
        <end position="503"/>
    </location>
</feature>
<keyword evidence="7" id="KW-0472">Membrane</keyword>
<evidence type="ECO:0000313" key="9">
    <source>
        <dbReference type="EMBL" id="MBA5608422.1"/>
    </source>
</evidence>
<dbReference type="FunFam" id="1.10.287.950:FF:000001">
    <property type="entry name" value="Methyl-accepting chemotaxis sensory transducer"/>
    <property type="match status" value="1"/>
</dbReference>
<keyword evidence="7" id="KW-0812">Transmembrane</keyword>
<dbReference type="InterPro" id="IPR024478">
    <property type="entry name" value="HlyB_4HB_MCP"/>
</dbReference>
<dbReference type="PROSITE" id="PS50111">
    <property type="entry name" value="CHEMOTAXIS_TRANSDUC_2"/>
    <property type="match status" value="1"/>
</dbReference>
<dbReference type="EMBL" id="JACEZS010000031">
    <property type="protein sequence ID" value="MBA5608422.1"/>
    <property type="molecule type" value="Genomic_DNA"/>
</dbReference>
<gene>
    <name evidence="9" type="ORF">H3H36_24035</name>
</gene>
<dbReference type="SUPFAM" id="SSF58104">
    <property type="entry name" value="Methyl-accepting chemotaxis protein (MCP) signaling domain"/>
    <property type="match status" value="1"/>
</dbReference>
<dbReference type="Gene3D" id="1.10.287.950">
    <property type="entry name" value="Methyl-accepting chemotaxis protein"/>
    <property type="match status" value="1"/>
</dbReference>
<evidence type="ECO:0000313" key="10">
    <source>
        <dbReference type="Proteomes" id="UP000566711"/>
    </source>
</evidence>
<dbReference type="InterPro" id="IPR004089">
    <property type="entry name" value="MCPsignal_dom"/>
</dbReference>
<organism evidence="9 10">
    <name type="scientific">Rugamonas fusca</name>
    <dbReference type="NCBI Taxonomy" id="2758568"/>
    <lineage>
        <taxon>Bacteria</taxon>
        <taxon>Pseudomonadati</taxon>
        <taxon>Pseudomonadota</taxon>
        <taxon>Betaproteobacteria</taxon>
        <taxon>Burkholderiales</taxon>
        <taxon>Oxalobacteraceae</taxon>
        <taxon>Telluria group</taxon>
        <taxon>Rugamonas</taxon>
    </lineage>
</organism>
<dbReference type="PANTHER" id="PTHR43531">
    <property type="entry name" value="PROTEIN ICFG"/>
    <property type="match status" value="1"/>
</dbReference>
<dbReference type="InterPro" id="IPR047347">
    <property type="entry name" value="YvaQ-like_sensor"/>
</dbReference>
<dbReference type="PRINTS" id="PR00260">
    <property type="entry name" value="CHEMTRNSDUCR"/>
</dbReference>
<comment type="subcellular location">
    <subcellularLocation>
        <location evidence="1">Membrane</location>
    </subcellularLocation>
</comment>
<comment type="caution">
    <text evidence="9">The sequence shown here is derived from an EMBL/GenBank/DDBJ whole genome shotgun (WGS) entry which is preliminary data.</text>
</comment>
<proteinExistence type="inferred from homology"/>
<keyword evidence="4" id="KW-0807">Transducer</keyword>
<evidence type="ECO:0000256" key="6">
    <source>
        <dbReference type="SAM" id="MobiDB-lite"/>
    </source>
</evidence>
<keyword evidence="5" id="KW-0175">Coiled coil</keyword>